<dbReference type="PANTHER" id="PTHR37946:SF1">
    <property type="entry name" value="SLL1969 PROTEIN"/>
    <property type="match status" value="1"/>
</dbReference>
<organism evidence="3 4">
    <name type="scientific">Streptomyces griseoaurantiacus</name>
    <dbReference type="NCBI Taxonomy" id="68213"/>
    <lineage>
        <taxon>Bacteria</taxon>
        <taxon>Bacillati</taxon>
        <taxon>Actinomycetota</taxon>
        <taxon>Actinomycetes</taxon>
        <taxon>Kitasatosporales</taxon>
        <taxon>Streptomycetaceae</taxon>
        <taxon>Streptomyces</taxon>
        <taxon>Streptomyces aurantiacus group</taxon>
    </lineage>
</organism>
<dbReference type="InterPro" id="IPR000073">
    <property type="entry name" value="AB_hydrolase_1"/>
</dbReference>
<dbReference type="GeneID" id="96786513"/>
<keyword evidence="3" id="KW-0378">Hydrolase</keyword>
<name>A0A7W2DYG6_9ACTN</name>
<dbReference type="InterPro" id="IPR029058">
    <property type="entry name" value="AB_hydrolase_fold"/>
</dbReference>
<dbReference type="PANTHER" id="PTHR37946">
    <property type="entry name" value="SLL1969 PROTEIN"/>
    <property type="match status" value="1"/>
</dbReference>
<feature type="compositionally biased region" description="Basic residues" evidence="1">
    <location>
        <begin position="331"/>
        <end position="341"/>
    </location>
</feature>
<dbReference type="SUPFAM" id="SSF53474">
    <property type="entry name" value="alpha/beta-Hydrolases"/>
    <property type="match status" value="1"/>
</dbReference>
<evidence type="ECO:0000256" key="1">
    <source>
        <dbReference type="SAM" id="MobiDB-lite"/>
    </source>
</evidence>
<evidence type="ECO:0000313" key="4">
    <source>
        <dbReference type="Proteomes" id="UP000587608"/>
    </source>
</evidence>
<evidence type="ECO:0000259" key="2">
    <source>
        <dbReference type="Pfam" id="PF00561"/>
    </source>
</evidence>
<protein>
    <submittedName>
        <fullName evidence="3">Alpha/beta fold hydrolase</fullName>
    </submittedName>
</protein>
<dbReference type="AlphaFoldDB" id="A0A7W2DYG6"/>
<comment type="caution">
    <text evidence="3">The sequence shown here is derived from an EMBL/GenBank/DDBJ whole genome shotgun (WGS) entry which is preliminary data.</text>
</comment>
<accession>A0A7W2DYG6</accession>
<dbReference type="GO" id="GO:0016787">
    <property type="term" value="F:hydrolase activity"/>
    <property type="evidence" value="ECO:0007669"/>
    <property type="project" value="UniProtKB-KW"/>
</dbReference>
<gene>
    <name evidence="3" type="ORF">H1X69_27940</name>
</gene>
<feature type="domain" description="AB hydrolase-1" evidence="2">
    <location>
        <begin position="115"/>
        <end position="218"/>
    </location>
</feature>
<feature type="region of interest" description="Disordered" evidence="1">
    <location>
        <begin position="309"/>
        <end position="352"/>
    </location>
</feature>
<dbReference type="RefSeq" id="WP_191854506.1">
    <property type="nucleotide sequence ID" value="NZ_BNBP01000063.1"/>
</dbReference>
<dbReference type="Pfam" id="PF00561">
    <property type="entry name" value="Abhydrolase_1"/>
    <property type="match status" value="1"/>
</dbReference>
<dbReference type="EMBL" id="JACERG010000019">
    <property type="protein sequence ID" value="MBA5225201.1"/>
    <property type="molecule type" value="Genomic_DNA"/>
</dbReference>
<proteinExistence type="predicted"/>
<dbReference type="Gene3D" id="3.40.50.1820">
    <property type="entry name" value="alpha/beta hydrolase"/>
    <property type="match status" value="1"/>
</dbReference>
<evidence type="ECO:0000313" key="3">
    <source>
        <dbReference type="EMBL" id="MBA5225201.1"/>
    </source>
</evidence>
<reference evidence="3 4" key="1">
    <citation type="submission" date="2020-07" db="EMBL/GenBank/DDBJ databases">
        <title>Differential regulation of undecylprodigiosin biosynthesis in the yeast-scavenging Streptomyces strain MBK6.</title>
        <authorList>
            <person name="Baral B."/>
            <person name="Siitonen V."/>
            <person name="Laughlin M."/>
            <person name="Yamada K."/>
            <person name="Ilomaeki M."/>
            <person name="Metsae-Ketelae M."/>
            <person name="Niemi J."/>
        </authorList>
    </citation>
    <scope>NUCLEOTIDE SEQUENCE [LARGE SCALE GENOMIC DNA]</scope>
    <source>
        <strain evidence="3 4">MBK6</strain>
    </source>
</reference>
<dbReference type="Proteomes" id="UP000587608">
    <property type="component" value="Unassembled WGS sequence"/>
</dbReference>
<sequence length="352" mass="37289">MDDTAATPDRPAQPLHPHAPLPHLVPLLKATVLEAAVLAGHLLLYPSGLLPERRSGTHPTDAAHPGDAHPGDVRPGVLLPGAAQVEAARSGGPGAAPPVAPALPRLPAPSTPPVPPVVLLHGFVDNRSAFVLLRRALARGGHRRIESLNHSPLTCDIRVAAELLGRHVEDLLARTGQDRVDVVGHSLGGLIARYYVQRLGGDLRVRTLVTLGTPHSGTRVAPLADAHPIVRQMRPHSALLEELRGPAPGCRTRFVSFWSDLDRVMVPVETARIDHPDLTAENVRVTGIGHLALPVHPAVATRVRQVLDAGPTESGESPTLPGARTPEHPMRGHTKQGRTKQGHTNEGGLTVA</sequence>
<feature type="region of interest" description="Disordered" evidence="1">
    <location>
        <begin position="54"/>
        <end position="77"/>
    </location>
</feature>